<dbReference type="GO" id="GO:0005886">
    <property type="term" value="C:plasma membrane"/>
    <property type="evidence" value="ECO:0007669"/>
    <property type="project" value="UniProtKB-SubCell"/>
</dbReference>
<feature type="domain" description="ABC transporter" evidence="11">
    <location>
        <begin position="334"/>
        <end position="568"/>
    </location>
</feature>
<name>A0A4R5KB90_9MICC</name>
<evidence type="ECO:0000256" key="6">
    <source>
        <dbReference type="ARBA" id="ARBA00022840"/>
    </source>
</evidence>
<dbReference type="GO" id="GO:0005524">
    <property type="term" value="F:ATP binding"/>
    <property type="evidence" value="ECO:0007669"/>
    <property type="project" value="UniProtKB-KW"/>
</dbReference>
<comment type="subcellular location">
    <subcellularLocation>
        <location evidence="1">Cell membrane</location>
        <topology evidence="1">Multi-pass membrane protein</topology>
    </subcellularLocation>
</comment>
<evidence type="ECO:0000256" key="2">
    <source>
        <dbReference type="ARBA" id="ARBA00022448"/>
    </source>
</evidence>
<dbReference type="PANTHER" id="PTHR43394:SF1">
    <property type="entry name" value="ATP-BINDING CASSETTE SUB-FAMILY B MEMBER 10, MITOCHONDRIAL"/>
    <property type="match status" value="1"/>
</dbReference>
<organism evidence="13 14">
    <name type="scientific">Arthrobacter terricola</name>
    <dbReference type="NCBI Taxonomy" id="2547396"/>
    <lineage>
        <taxon>Bacteria</taxon>
        <taxon>Bacillati</taxon>
        <taxon>Actinomycetota</taxon>
        <taxon>Actinomycetes</taxon>
        <taxon>Micrococcales</taxon>
        <taxon>Micrococcaceae</taxon>
        <taxon>Arthrobacter</taxon>
    </lineage>
</organism>
<sequence>MGIRRLESWIRPYRARVALMIVGDVTALVVGMIVPLVIAAAIDGSVARDDVAALWTNVVILLVLLLVQSAAFAFRFVPTAHAAQLNRELRTGLFDRLLRQPPAYHHRTGAGQAVARLVGDVEQIGFWYSNTSAFLISTIVSLLAATVMMVAIQPILGAVAVLALSPLTWVVWRARQRMGTAITEARRCAGELATASEESAVGVRVWKGVGGGPAVRARFDRLSRLARDAQIVVVDRMASNLGVTQGYPMLVLAGLIVAGIALVARGSLSVGDLVAFAAYYSRIQFPLVMLGVNLAGLQVAAVAADRLGDVFDTDGEIRSPDRPVAFPAHDGLSLRFDDVHFAYPGTEHPVLHGVELQIEPGEVLALVGATGSGKSTLLSLVNRLADPSAGRVLIDGVDVRDLEPTELRAHVGVAFEEAVLFSTSVADNLHAGRTRTTDVEVGEVLSVVQADFVHDLPDGANTIVGERGQTLSGGQRQRLALGRTLLGGSRILLLDDPTSALDVRTEEALLKRLRQTVAGSTVLLTARRPTTAMLADRVAVLQEGRVVAVGTHEELLRGSAEYRRVMIADDNRPTRELAAGHDQNEDNAHPADETEVAR</sequence>
<feature type="region of interest" description="Disordered" evidence="9">
    <location>
        <begin position="577"/>
        <end position="598"/>
    </location>
</feature>
<dbReference type="Proteomes" id="UP000295511">
    <property type="component" value="Unassembled WGS sequence"/>
</dbReference>
<feature type="transmembrane region" description="Helical" evidence="10">
    <location>
        <begin position="246"/>
        <end position="264"/>
    </location>
</feature>
<dbReference type="Pfam" id="PF00005">
    <property type="entry name" value="ABC_tran"/>
    <property type="match status" value="1"/>
</dbReference>
<protein>
    <submittedName>
        <fullName evidence="13">ABC transporter ATP-binding protein</fullName>
    </submittedName>
</protein>
<keyword evidence="8 10" id="KW-0472">Membrane</keyword>
<dbReference type="Gene3D" id="3.40.50.300">
    <property type="entry name" value="P-loop containing nucleotide triphosphate hydrolases"/>
    <property type="match status" value="1"/>
</dbReference>
<evidence type="ECO:0000256" key="3">
    <source>
        <dbReference type="ARBA" id="ARBA00022475"/>
    </source>
</evidence>
<comment type="caution">
    <text evidence="13">The sequence shown here is derived from an EMBL/GenBank/DDBJ whole genome shotgun (WGS) entry which is preliminary data.</text>
</comment>
<keyword evidence="7 10" id="KW-1133">Transmembrane helix</keyword>
<dbReference type="GO" id="GO:0016887">
    <property type="term" value="F:ATP hydrolysis activity"/>
    <property type="evidence" value="ECO:0007669"/>
    <property type="project" value="InterPro"/>
</dbReference>
<dbReference type="SUPFAM" id="SSF90123">
    <property type="entry name" value="ABC transporter transmembrane region"/>
    <property type="match status" value="1"/>
</dbReference>
<keyword evidence="6 13" id="KW-0067">ATP-binding</keyword>
<dbReference type="InterPro" id="IPR003439">
    <property type="entry name" value="ABC_transporter-like_ATP-bd"/>
</dbReference>
<keyword evidence="4 10" id="KW-0812">Transmembrane</keyword>
<feature type="domain" description="ABC transmembrane type-1" evidence="12">
    <location>
        <begin position="29"/>
        <end position="298"/>
    </location>
</feature>
<keyword evidence="14" id="KW-1185">Reference proteome</keyword>
<proteinExistence type="predicted"/>
<evidence type="ECO:0000313" key="14">
    <source>
        <dbReference type="Proteomes" id="UP000295511"/>
    </source>
</evidence>
<dbReference type="PANTHER" id="PTHR43394">
    <property type="entry name" value="ATP-DEPENDENT PERMEASE MDL1, MITOCHONDRIAL"/>
    <property type="match status" value="1"/>
</dbReference>
<evidence type="ECO:0000256" key="9">
    <source>
        <dbReference type="SAM" id="MobiDB-lite"/>
    </source>
</evidence>
<gene>
    <name evidence="13" type="ORF">E1809_19855</name>
</gene>
<feature type="transmembrane region" description="Helical" evidence="10">
    <location>
        <begin position="126"/>
        <end position="145"/>
    </location>
</feature>
<feature type="transmembrane region" description="Helical" evidence="10">
    <location>
        <begin position="54"/>
        <end position="77"/>
    </location>
</feature>
<dbReference type="InterPro" id="IPR017871">
    <property type="entry name" value="ABC_transporter-like_CS"/>
</dbReference>
<dbReference type="FunFam" id="3.40.50.300:FF:000854">
    <property type="entry name" value="Multidrug ABC transporter ATP-binding protein"/>
    <property type="match status" value="1"/>
</dbReference>
<dbReference type="Gene3D" id="1.20.1560.10">
    <property type="entry name" value="ABC transporter type 1, transmembrane domain"/>
    <property type="match status" value="1"/>
</dbReference>
<dbReference type="GO" id="GO:0015421">
    <property type="term" value="F:ABC-type oligopeptide transporter activity"/>
    <property type="evidence" value="ECO:0007669"/>
    <property type="project" value="TreeGrafter"/>
</dbReference>
<keyword evidence="5" id="KW-0547">Nucleotide-binding</keyword>
<dbReference type="OrthoDB" id="9806127at2"/>
<dbReference type="InterPro" id="IPR003593">
    <property type="entry name" value="AAA+_ATPase"/>
</dbReference>
<evidence type="ECO:0000259" key="12">
    <source>
        <dbReference type="PROSITE" id="PS50929"/>
    </source>
</evidence>
<feature type="transmembrane region" description="Helical" evidence="10">
    <location>
        <begin position="151"/>
        <end position="172"/>
    </location>
</feature>
<feature type="transmembrane region" description="Helical" evidence="10">
    <location>
        <begin position="21"/>
        <end position="42"/>
    </location>
</feature>
<keyword evidence="2" id="KW-0813">Transport</keyword>
<evidence type="ECO:0000256" key="4">
    <source>
        <dbReference type="ARBA" id="ARBA00022692"/>
    </source>
</evidence>
<dbReference type="SMART" id="SM00382">
    <property type="entry name" value="AAA"/>
    <property type="match status" value="1"/>
</dbReference>
<dbReference type="RefSeq" id="WP_133205973.1">
    <property type="nucleotide sequence ID" value="NZ_SMRU01000027.1"/>
</dbReference>
<dbReference type="InterPro" id="IPR036640">
    <property type="entry name" value="ABC1_TM_sf"/>
</dbReference>
<evidence type="ECO:0000256" key="1">
    <source>
        <dbReference type="ARBA" id="ARBA00004651"/>
    </source>
</evidence>
<dbReference type="InterPro" id="IPR027417">
    <property type="entry name" value="P-loop_NTPase"/>
</dbReference>
<dbReference type="EMBL" id="SMRU01000027">
    <property type="protein sequence ID" value="TDF91775.1"/>
    <property type="molecule type" value="Genomic_DNA"/>
</dbReference>
<evidence type="ECO:0000259" key="11">
    <source>
        <dbReference type="PROSITE" id="PS50893"/>
    </source>
</evidence>
<dbReference type="InterPro" id="IPR039421">
    <property type="entry name" value="Type_1_exporter"/>
</dbReference>
<dbReference type="PROSITE" id="PS50929">
    <property type="entry name" value="ABC_TM1F"/>
    <property type="match status" value="1"/>
</dbReference>
<evidence type="ECO:0000256" key="10">
    <source>
        <dbReference type="SAM" id="Phobius"/>
    </source>
</evidence>
<keyword evidence="3" id="KW-1003">Cell membrane</keyword>
<evidence type="ECO:0000256" key="7">
    <source>
        <dbReference type="ARBA" id="ARBA00022989"/>
    </source>
</evidence>
<evidence type="ECO:0000256" key="5">
    <source>
        <dbReference type="ARBA" id="ARBA00022741"/>
    </source>
</evidence>
<dbReference type="InterPro" id="IPR011527">
    <property type="entry name" value="ABC1_TM_dom"/>
</dbReference>
<evidence type="ECO:0000313" key="13">
    <source>
        <dbReference type="EMBL" id="TDF91775.1"/>
    </source>
</evidence>
<dbReference type="PROSITE" id="PS00211">
    <property type="entry name" value="ABC_TRANSPORTER_1"/>
    <property type="match status" value="1"/>
</dbReference>
<dbReference type="SUPFAM" id="SSF52540">
    <property type="entry name" value="P-loop containing nucleoside triphosphate hydrolases"/>
    <property type="match status" value="1"/>
</dbReference>
<accession>A0A4R5KB90</accession>
<reference evidence="13 14" key="1">
    <citation type="submission" date="2019-03" db="EMBL/GenBank/DDBJ databases">
        <title>Whole genome sequence of Arthrobacter sp JH1-1.</title>
        <authorList>
            <person name="Trinh H.N."/>
        </authorList>
    </citation>
    <scope>NUCLEOTIDE SEQUENCE [LARGE SCALE GENOMIC DNA]</scope>
    <source>
        <strain evidence="13 14">JH1-1</strain>
    </source>
</reference>
<dbReference type="AlphaFoldDB" id="A0A4R5KB90"/>
<dbReference type="PROSITE" id="PS50893">
    <property type="entry name" value="ABC_TRANSPORTER_2"/>
    <property type="match status" value="1"/>
</dbReference>
<evidence type="ECO:0000256" key="8">
    <source>
        <dbReference type="ARBA" id="ARBA00023136"/>
    </source>
</evidence>
<dbReference type="Pfam" id="PF00664">
    <property type="entry name" value="ABC_membrane"/>
    <property type="match status" value="1"/>
</dbReference>